<sequence length="214" mass="21602">MSHDLIRRLENLIRIGTVANVDHGSARCTVDCVGIMTAPLPWITVRAGTDRTWDAPTVGEQVLVLAPSGEMAQAVVLMGLYHEQNPAPASSGNIKTRHFEDGCVISYDTSAHALTAILPSGGTATLTANGGVTINAKAGITINAQGGATINGDTTINGNLSVSKGITGGTSGGGGATINGTVIATGDVVAGNISLQGHKHQEQGDGKLTSGAKP</sequence>
<dbReference type="AlphaFoldDB" id="A0AAC8PW31"/>
<protein>
    <recommendedName>
        <fullName evidence="1">Gp5/Type VI secretion system Vgr protein OB-fold domain-containing protein</fullName>
    </recommendedName>
</protein>
<dbReference type="InterPro" id="IPR037026">
    <property type="entry name" value="Vgr_OB-fold_dom_sf"/>
</dbReference>
<dbReference type="Gene3D" id="2.40.50.230">
    <property type="entry name" value="Gp5 N-terminal domain"/>
    <property type="match status" value="1"/>
</dbReference>
<evidence type="ECO:0000313" key="2">
    <source>
        <dbReference type="EMBL" id="AKG08080.1"/>
    </source>
</evidence>
<proteinExistence type="predicted"/>
<dbReference type="Proteomes" id="UP000077465">
    <property type="component" value="Chromosome"/>
</dbReference>
<feature type="domain" description="Gp5/Type VI secretion system Vgr protein OB-fold" evidence="1">
    <location>
        <begin position="14"/>
        <end position="81"/>
    </location>
</feature>
<dbReference type="RefSeq" id="WP_046699332.1">
    <property type="nucleotide sequence ID" value="NZ_CP011376.1"/>
</dbReference>
<evidence type="ECO:0000259" key="1">
    <source>
        <dbReference type="Pfam" id="PF04717"/>
    </source>
</evidence>
<name>A0AAC8PW31_9GAMM</name>
<dbReference type="InterPro" id="IPR013046">
    <property type="entry name" value="GpV/Gp45"/>
</dbReference>
<evidence type="ECO:0000313" key="3">
    <source>
        <dbReference type="Proteomes" id="UP000077465"/>
    </source>
</evidence>
<dbReference type="NCBIfam" id="TIGR01644">
    <property type="entry name" value="phage_P2_V"/>
    <property type="match status" value="1"/>
</dbReference>
<reference evidence="2 3" key="1">
    <citation type="submission" date="2015-05" db="EMBL/GenBank/DDBJ databases">
        <authorList>
            <person name="Dickey A."/>
            <person name="Clawson M."/>
            <person name="Bono J."/>
            <person name="Loy J.D."/>
        </authorList>
    </citation>
    <scope>NUCLEOTIDE SEQUENCE [LARGE SCALE GENOMIC DNA]</scope>
    <source>
        <strain evidence="2 3">22581</strain>
    </source>
</reference>
<dbReference type="Pfam" id="PF04717">
    <property type="entry name" value="Phage_base_V"/>
    <property type="match status" value="1"/>
</dbReference>
<gene>
    <name evidence="2" type="ORF">AAX06_07895</name>
</gene>
<dbReference type="Gene3D" id="6.20.150.10">
    <property type="match status" value="1"/>
</dbReference>
<accession>A0AAC8PW31</accession>
<organism evidence="2 3">
    <name type="scientific">Moraxella bovoculi</name>
    <dbReference type="NCBI Taxonomy" id="386891"/>
    <lineage>
        <taxon>Bacteria</taxon>
        <taxon>Pseudomonadati</taxon>
        <taxon>Pseudomonadota</taxon>
        <taxon>Gammaproteobacteria</taxon>
        <taxon>Moraxellales</taxon>
        <taxon>Moraxellaceae</taxon>
        <taxon>Moraxella</taxon>
    </lineage>
</organism>
<dbReference type="EMBL" id="CP011376">
    <property type="protein sequence ID" value="AKG08080.1"/>
    <property type="molecule type" value="Genomic_DNA"/>
</dbReference>
<dbReference type="InterPro" id="IPR006531">
    <property type="entry name" value="Gp5/Vgr_OB"/>
</dbReference>